<dbReference type="GO" id="GO:0007165">
    <property type="term" value="P:signal transduction"/>
    <property type="evidence" value="ECO:0007669"/>
    <property type="project" value="TreeGrafter"/>
</dbReference>
<evidence type="ECO:0000313" key="6">
    <source>
        <dbReference type="EMBL" id="OEF99817.1"/>
    </source>
</evidence>
<keyword evidence="3" id="KW-0378">Hydrolase</keyword>
<evidence type="ECO:0000256" key="4">
    <source>
        <dbReference type="ARBA" id="ARBA00022825"/>
    </source>
</evidence>
<dbReference type="Gene3D" id="3.30.750.44">
    <property type="match status" value="1"/>
</dbReference>
<dbReference type="Pfam" id="PF17820">
    <property type="entry name" value="PDZ_6"/>
    <property type="match status" value="1"/>
</dbReference>
<dbReference type="SUPFAM" id="SSF50156">
    <property type="entry name" value="PDZ domain-like"/>
    <property type="match status" value="1"/>
</dbReference>
<dbReference type="NCBIfam" id="TIGR00225">
    <property type="entry name" value="prc"/>
    <property type="match status" value="1"/>
</dbReference>
<dbReference type="InterPro" id="IPR012854">
    <property type="entry name" value="Cu_amine_oxidase-like_N"/>
</dbReference>
<dbReference type="OrthoDB" id="9812068at2"/>
<evidence type="ECO:0000256" key="3">
    <source>
        <dbReference type="ARBA" id="ARBA00022801"/>
    </source>
</evidence>
<dbReference type="GO" id="GO:0008236">
    <property type="term" value="F:serine-type peptidase activity"/>
    <property type="evidence" value="ECO:0007669"/>
    <property type="project" value="UniProtKB-KW"/>
</dbReference>
<feature type="domain" description="PDZ" evidence="5">
    <location>
        <begin position="86"/>
        <end position="168"/>
    </location>
</feature>
<evidence type="ECO:0000256" key="1">
    <source>
        <dbReference type="ARBA" id="ARBA00009179"/>
    </source>
</evidence>
<dbReference type="SMART" id="SM00245">
    <property type="entry name" value="TSPc"/>
    <property type="match status" value="1"/>
</dbReference>
<dbReference type="Gene3D" id="3.90.226.10">
    <property type="entry name" value="2-enoyl-CoA Hydratase, Chain A, domain 1"/>
    <property type="match status" value="1"/>
</dbReference>
<dbReference type="InterPro" id="IPR036582">
    <property type="entry name" value="Mao_N_sf"/>
</dbReference>
<comment type="similarity">
    <text evidence="1">Belongs to the peptidase S41A family.</text>
</comment>
<organism evidence="6 7">
    <name type="scientific">Vulcanibacillus modesticaldus</name>
    <dbReference type="NCBI Taxonomy" id="337097"/>
    <lineage>
        <taxon>Bacteria</taxon>
        <taxon>Bacillati</taxon>
        <taxon>Bacillota</taxon>
        <taxon>Bacilli</taxon>
        <taxon>Bacillales</taxon>
        <taxon>Bacillaceae</taxon>
        <taxon>Vulcanibacillus</taxon>
    </lineage>
</organism>
<proteinExistence type="inferred from homology"/>
<dbReference type="Pfam" id="PF22694">
    <property type="entry name" value="CtpB_N-like"/>
    <property type="match status" value="1"/>
</dbReference>
<keyword evidence="4" id="KW-0720">Serine protease</keyword>
<dbReference type="RefSeq" id="WP_069656304.1">
    <property type="nucleotide sequence ID" value="NZ_MIJF01000013.1"/>
</dbReference>
<dbReference type="PANTHER" id="PTHR32060:SF30">
    <property type="entry name" value="CARBOXY-TERMINAL PROCESSING PROTEASE CTPA"/>
    <property type="match status" value="1"/>
</dbReference>
<dbReference type="AlphaFoldDB" id="A0A1D2YVZ5"/>
<dbReference type="Gene3D" id="2.30.42.10">
    <property type="match status" value="1"/>
</dbReference>
<evidence type="ECO:0000256" key="2">
    <source>
        <dbReference type="ARBA" id="ARBA00022670"/>
    </source>
</evidence>
<dbReference type="InterPro" id="IPR041489">
    <property type="entry name" value="PDZ_6"/>
</dbReference>
<dbReference type="InterPro" id="IPR004447">
    <property type="entry name" value="Peptidase_S41A"/>
</dbReference>
<keyword evidence="2" id="KW-0645">Protease</keyword>
<dbReference type="InterPro" id="IPR005151">
    <property type="entry name" value="Tail-specific_protease"/>
</dbReference>
<dbReference type="CDD" id="cd06782">
    <property type="entry name" value="cpPDZ_CPP-like"/>
    <property type="match status" value="1"/>
</dbReference>
<dbReference type="SUPFAM" id="SSF52096">
    <property type="entry name" value="ClpP/crotonase"/>
    <property type="match status" value="1"/>
</dbReference>
<dbReference type="SUPFAM" id="SSF55383">
    <property type="entry name" value="Copper amine oxidase, domain N"/>
    <property type="match status" value="1"/>
</dbReference>
<reference evidence="6 7" key="1">
    <citation type="submission" date="2016-09" db="EMBL/GenBank/DDBJ databases">
        <title>Draft genome sequence for the type strain of Vulcanibacillus modesticaldus BR, a strictly anaerobic, moderately thermophilic, and nitrate-reducing bacterium from deep sea-hydrothermal vents of the Mid-Atlantic Ridge.</title>
        <authorList>
            <person name="Abin C.A."/>
            <person name="Hollibaugh J.T."/>
        </authorList>
    </citation>
    <scope>NUCLEOTIDE SEQUENCE [LARGE SCALE GENOMIC DNA]</scope>
    <source>
        <strain evidence="6 7">BR</strain>
    </source>
</reference>
<accession>A0A1D2YVZ5</accession>
<dbReference type="SMART" id="SM00228">
    <property type="entry name" value="PDZ"/>
    <property type="match status" value="1"/>
</dbReference>
<dbReference type="EMBL" id="MIJF01000013">
    <property type="protein sequence ID" value="OEF99817.1"/>
    <property type="molecule type" value="Genomic_DNA"/>
</dbReference>
<dbReference type="Proteomes" id="UP000243739">
    <property type="component" value="Unassembled WGS sequence"/>
</dbReference>
<comment type="caution">
    <text evidence="6">The sequence shown here is derived from an EMBL/GenBank/DDBJ whole genome shotgun (WGS) entry which is preliminary data.</text>
</comment>
<dbReference type="Pfam" id="PF03572">
    <property type="entry name" value="Peptidase_S41"/>
    <property type="match status" value="1"/>
</dbReference>
<dbReference type="FunFam" id="2.30.42.10:FF:000063">
    <property type="entry name" value="Peptidase, S41 family"/>
    <property type="match status" value="1"/>
</dbReference>
<dbReference type="GO" id="GO:0004175">
    <property type="term" value="F:endopeptidase activity"/>
    <property type="evidence" value="ECO:0007669"/>
    <property type="project" value="TreeGrafter"/>
</dbReference>
<evidence type="ECO:0000259" key="5">
    <source>
        <dbReference type="PROSITE" id="PS50106"/>
    </source>
</evidence>
<dbReference type="PROSITE" id="PS50106">
    <property type="entry name" value="PDZ"/>
    <property type="match status" value="1"/>
</dbReference>
<dbReference type="PANTHER" id="PTHR32060">
    <property type="entry name" value="TAIL-SPECIFIC PROTEASE"/>
    <property type="match status" value="1"/>
</dbReference>
<evidence type="ECO:0000313" key="7">
    <source>
        <dbReference type="Proteomes" id="UP000243739"/>
    </source>
</evidence>
<dbReference type="GO" id="GO:0006508">
    <property type="term" value="P:proteolysis"/>
    <property type="evidence" value="ECO:0007669"/>
    <property type="project" value="UniProtKB-KW"/>
</dbReference>
<gene>
    <name evidence="6" type="ORF">BHF71_01175</name>
</gene>
<dbReference type="InterPro" id="IPR036034">
    <property type="entry name" value="PDZ_sf"/>
</dbReference>
<dbReference type="Pfam" id="PF07833">
    <property type="entry name" value="Cu_amine_oxidN1"/>
    <property type="match status" value="1"/>
</dbReference>
<protein>
    <recommendedName>
        <fullName evidence="5">PDZ domain-containing protein</fullName>
    </recommendedName>
</protein>
<dbReference type="InterPro" id="IPR055210">
    <property type="entry name" value="CtpA/B_N"/>
</dbReference>
<dbReference type="STRING" id="337097.BHF71_01175"/>
<dbReference type="GO" id="GO:0030288">
    <property type="term" value="C:outer membrane-bounded periplasmic space"/>
    <property type="evidence" value="ECO:0007669"/>
    <property type="project" value="TreeGrafter"/>
</dbReference>
<name>A0A1D2YVZ5_9BACI</name>
<dbReference type="InterPro" id="IPR001478">
    <property type="entry name" value="PDZ"/>
</dbReference>
<dbReference type="InterPro" id="IPR029045">
    <property type="entry name" value="ClpP/crotonase-like_dom_sf"/>
</dbReference>
<sequence length="468" mass="52332">MKKWTGYKNTAIIVILTVVIFSYVTSITQATSQFQKQLDMIKEVYELISEYHINNIDPDALAQGAIKGMLEVTGDDYTTFFTNEEFNSFKDDLDGNFTGIGIYVEEKNGVILVQAPIPNSPADKVGIKSGDIIIAVDNTELAGKSIEEAADLIRGQEGTLVKLTIKREQQLITFEVERAKISLPIVESKMLTDDIGYLKLYTFGNQSPEKFKTHLQQLRDSGMKKLILDLRGNPGGYLDSVLEIAKNFIEKGPIVYVQDKSQKERELGIENGNSWDLPMVVLINKGSASAAEILAGALQDYKKGIIIGERSFGKGTVQTLVPLENGGYLKLTVNEYFTPNKNKMNGIGVKPDIEVLQPDLQLSTAILSLTEDKQFRPTLGQEWIKVADKNLISLRKLIEYIGGEINWDPKLREIVIKFEDETLKLQTDSNPDTTIINGSTYLETTKIKELFPQIIIMDDGEKITIFYP</sequence>
<dbReference type="CDD" id="cd07560">
    <property type="entry name" value="Peptidase_S41_CPP"/>
    <property type="match status" value="1"/>
</dbReference>
<keyword evidence="7" id="KW-1185">Reference proteome</keyword>